<sequence length="111" mass="12143">MHDTSDITLIGSSQELSKDEEIDCITSWSDKLISIANTWDADINVFAANAPNAKIGSVVIEECDDRPGLSVGIYDYSPIQLLNDAVMRLSLDFKNMFYNSLGSAPNHCSVV</sequence>
<gene>
    <name evidence="1" type="ORF">Tco_1042008</name>
</gene>
<keyword evidence="2" id="KW-1185">Reference proteome</keyword>
<reference evidence="1" key="2">
    <citation type="submission" date="2022-01" db="EMBL/GenBank/DDBJ databases">
        <authorList>
            <person name="Yamashiro T."/>
            <person name="Shiraishi A."/>
            <person name="Satake H."/>
            <person name="Nakayama K."/>
        </authorList>
    </citation>
    <scope>NUCLEOTIDE SEQUENCE</scope>
</reference>
<name>A0ABQ5GHS5_9ASTR</name>
<evidence type="ECO:0000313" key="2">
    <source>
        <dbReference type="Proteomes" id="UP001151760"/>
    </source>
</evidence>
<evidence type="ECO:0000313" key="1">
    <source>
        <dbReference type="EMBL" id="GJT75283.1"/>
    </source>
</evidence>
<reference evidence="1" key="1">
    <citation type="journal article" date="2022" name="Int. J. Mol. Sci.">
        <title>Draft Genome of Tanacetum Coccineum: Genomic Comparison of Closely Related Tanacetum-Family Plants.</title>
        <authorList>
            <person name="Yamashiro T."/>
            <person name="Shiraishi A."/>
            <person name="Nakayama K."/>
            <person name="Satake H."/>
        </authorList>
    </citation>
    <scope>NUCLEOTIDE SEQUENCE</scope>
</reference>
<proteinExistence type="predicted"/>
<accession>A0ABQ5GHS5</accession>
<protein>
    <submittedName>
        <fullName evidence="1">Uncharacterized protein</fullName>
    </submittedName>
</protein>
<dbReference type="EMBL" id="BQNB010018517">
    <property type="protein sequence ID" value="GJT75283.1"/>
    <property type="molecule type" value="Genomic_DNA"/>
</dbReference>
<organism evidence="1 2">
    <name type="scientific">Tanacetum coccineum</name>
    <dbReference type="NCBI Taxonomy" id="301880"/>
    <lineage>
        <taxon>Eukaryota</taxon>
        <taxon>Viridiplantae</taxon>
        <taxon>Streptophyta</taxon>
        <taxon>Embryophyta</taxon>
        <taxon>Tracheophyta</taxon>
        <taxon>Spermatophyta</taxon>
        <taxon>Magnoliopsida</taxon>
        <taxon>eudicotyledons</taxon>
        <taxon>Gunneridae</taxon>
        <taxon>Pentapetalae</taxon>
        <taxon>asterids</taxon>
        <taxon>campanulids</taxon>
        <taxon>Asterales</taxon>
        <taxon>Asteraceae</taxon>
        <taxon>Asteroideae</taxon>
        <taxon>Anthemideae</taxon>
        <taxon>Anthemidinae</taxon>
        <taxon>Tanacetum</taxon>
    </lineage>
</organism>
<comment type="caution">
    <text evidence="1">The sequence shown here is derived from an EMBL/GenBank/DDBJ whole genome shotgun (WGS) entry which is preliminary data.</text>
</comment>
<dbReference type="Proteomes" id="UP001151760">
    <property type="component" value="Unassembled WGS sequence"/>
</dbReference>